<reference evidence="1 2" key="1">
    <citation type="journal article" date="2021" name="BMC Genomics">
        <title>Datura genome reveals duplications of psychoactive alkaloid biosynthetic genes and high mutation rate following tissue culture.</title>
        <authorList>
            <person name="Rajewski A."/>
            <person name="Carter-House D."/>
            <person name="Stajich J."/>
            <person name="Litt A."/>
        </authorList>
    </citation>
    <scope>NUCLEOTIDE SEQUENCE [LARGE SCALE GENOMIC DNA]</scope>
    <source>
        <strain evidence="1">AR-01</strain>
    </source>
</reference>
<evidence type="ECO:0000313" key="2">
    <source>
        <dbReference type="Proteomes" id="UP000823775"/>
    </source>
</evidence>
<proteinExistence type="predicted"/>
<organism evidence="1 2">
    <name type="scientific">Datura stramonium</name>
    <name type="common">Jimsonweed</name>
    <name type="synonym">Common thornapple</name>
    <dbReference type="NCBI Taxonomy" id="4076"/>
    <lineage>
        <taxon>Eukaryota</taxon>
        <taxon>Viridiplantae</taxon>
        <taxon>Streptophyta</taxon>
        <taxon>Embryophyta</taxon>
        <taxon>Tracheophyta</taxon>
        <taxon>Spermatophyta</taxon>
        <taxon>Magnoliopsida</taxon>
        <taxon>eudicotyledons</taxon>
        <taxon>Gunneridae</taxon>
        <taxon>Pentapetalae</taxon>
        <taxon>asterids</taxon>
        <taxon>lamiids</taxon>
        <taxon>Solanales</taxon>
        <taxon>Solanaceae</taxon>
        <taxon>Solanoideae</taxon>
        <taxon>Datureae</taxon>
        <taxon>Datura</taxon>
    </lineage>
</organism>
<evidence type="ECO:0000313" key="1">
    <source>
        <dbReference type="EMBL" id="MCD7468233.1"/>
    </source>
</evidence>
<gene>
    <name evidence="1" type="ORF">HAX54_006234</name>
</gene>
<dbReference type="Proteomes" id="UP000823775">
    <property type="component" value="Unassembled WGS sequence"/>
</dbReference>
<keyword evidence="2" id="KW-1185">Reference proteome</keyword>
<comment type="caution">
    <text evidence="1">The sequence shown here is derived from an EMBL/GenBank/DDBJ whole genome shotgun (WGS) entry which is preliminary data.</text>
</comment>
<name>A0ABS8TAS8_DATST</name>
<protein>
    <submittedName>
        <fullName evidence="1">Uncharacterized protein</fullName>
    </submittedName>
</protein>
<dbReference type="EMBL" id="JACEIK010001310">
    <property type="protein sequence ID" value="MCD7468233.1"/>
    <property type="molecule type" value="Genomic_DNA"/>
</dbReference>
<accession>A0ABS8TAS8</accession>
<sequence>MKSTIKEQALKLCVLKREEEDEKKIDLSCIMCHCKPDPFLFSIYSMLAPYYIVHTPNVLSW</sequence>
<feature type="non-terminal residue" evidence="1">
    <location>
        <position position="61"/>
    </location>
</feature>